<dbReference type="Proteomes" id="UP001499986">
    <property type="component" value="Unassembled WGS sequence"/>
</dbReference>
<dbReference type="InterPro" id="IPR037401">
    <property type="entry name" value="SnoaL-like"/>
</dbReference>
<dbReference type="InterPro" id="IPR032710">
    <property type="entry name" value="NTF2-like_dom_sf"/>
</dbReference>
<keyword evidence="3" id="KW-1185">Reference proteome</keyword>
<protein>
    <recommendedName>
        <fullName evidence="1">SnoaL-like domain-containing protein</fullName>
    </recommendedName>
</protein>
<organism evidence="2 3">
    <name type="scientific">Streptomyces coeruleofuscus</name>
    <dbReference type="NCBI Taxonomy" id="66879"/>
    <lineage>
        <taxon>Bacteria</taxon>
        <taxon>Bacillati</taxon>
        <taxon>Actinomycetota</taxon>
        <taxon>Actinomycetes</taxon>
        <taxon>Kitasatosporales</taxon>
        <taxon>Streptomycetaceae</taxon>
        <taxon>Streptomyces</taxon>
    </lineage>
</organism>
<feature type="domain" description="SnoaL-like" evidence="1">
    <location>
        <begin position="7"/>
        <end position="117"/>
    </location>
</feature>
<sequence length="166" mass="18393">MSEKTVIQRYITALGDQDWAVLEKLYAPDVTMYAPTAWGVKGVEFLLKFCQEIHHAHPGVRAVLHDEFYSADGTRAAFRFALHWHNTGSYFGNAPTGERGSSIEQHTVRIEDGRIVEQVVGVSTLGLHFLQKEAWAVAYVTDAVDPAPEIVSASQARQSSPAKNRP</sequence>
<dbReference type="RefSeq" id="WP_086854762.1">
    <property type="nucleotide sequence ID" value="NZ_BAAASE010000009.1"/>
</dbReference>
<comment type="caution">
    <text evidence="2">The sequence shown here is derived from an EMBL/GenBank/DDBJ whole genome shotgun (WGS) entry which is preliminary data.</text>
</comment>
<proteinExistence type="predicted"/>
<evidence type="ECO:0000313" key="2">
    <source>
        <dbReference type="EMBL" id="GAA2415919.1"/>
    </source>
</evidence>
<accession>A0ABN3IWI3</accession>
<gene>
    <name evidence="2" type="ORF">GCM10010255_62850</name>
</gene>
<dbReference type="EMBL" id="BAAASE010000009">
    <property type="protein sequence ID" value="GAA2415919.1"/>
    <property type="molecule type" value="Genomic_DNA"/>
</dbReference>
<evidence type="ECO:0000313" key="3">
    <source>
        <dbReference type="Proteomes" id="UP001499986"/>
    </source>
</evidence>
<name>A0ABN3IWI3_9ACTN</name>
<dbReference type="SUPFAM" id="SSF54427">
    <property type="entry name" value="NTF2-like"/>
    <property type="match status" value="1"/>
</dbReference>
<evidence type="ECO:0000259" key="1">
    <source>
        <dbReference type="Pfam" id="PF12680"/>
    </source>
</evidence>
<dbReference type="Pfam" id="PF12680">
    <property type="entry name" value="SnoaL_2"/>
    <property type="match status" value="1"/>
</dbReference>
<dbReference type="Gene3D" id="3.10.450.50">
    <property type="match status" value="1"/>
</dbReference>
<reference evidence="2 3" key="1">
    <citation type="journal article" date="2019" name="Int. J. Syst. Evol. Microbiol.">
        <title>The Global Catalogue of Microorganisms (GCM) 10K type strain sequencing project: providing services to taxonomists for standard genome sequencing and annotation.</title>
        <authorList>
            <consortium name="The Broad Institute Genomics Platform"/>
            <consortium name="The Broad Institute Genome Sequencing Center for Infectious Disease"/>
            <person name="Wu L."/>
            <person name="Ma J."/>
        </authorList>
    </citation>
    <scope>NUCLEOTIDE SEQUENCE [LARGE SCALE GENOMIC DNA]</scope>
    <source>
        <strain evidence="2 3">JCM 4358</strain>
    </source>
</reference>